<name>A0A1H3U253_9MICO</name>
<gene>
    <name evidence="3" type="ORF">SAMN05216554_0048</name>
</gene>
<organism evidence="3 4">
    <name type="scientific">Herbiconiux ginsengi</name>
    <dbReference type="NCBI Taxonomy" id="381665"/>
    <lineage>
        <taxon>Bacteria</taxon>
        <taxon>Bacillati</taxon>
        <taxon>Actinomycetota</taxon>
        <taxon>Actinomycetes</taxon>
        <taxon>Micrococcales</taxon>
        <taxon>Microbacteriaceae</taxon>
        <taxon>Herbiconiux</taxon>
    </lineage>
</organism>
<dbReference type="InterPro" id="IPR000835">
    <property type="entry name" value="HTH_MarR-typ"/>
</dbReference>
<dbReference type="InterPro" id="IPR036388">
    <property type="entry name" value="WH-like_DNA-bd_sf"/>
</dbReference>
<protein>
    <submittedName>
        <fullName evidence="3">DNA-binding transcriptional regulator, ArsR family</fullName>
    </submittedName>
</protein>
<feature type="domain" description="HTH arsR-type" evidence="2">
    <location>
        <begin position="39"/>
        <end position="119"/>
    </location>
</feature>
<keyword evidence="3" id="KW-0238">DNA-binding</keyword>
<dbReference type="SUPFAM" id="SSF46785">
    <property type="entry name" value="Winged helix' DNA-binding domain"/>
    <property type="match status" value="1"/>
</dbReference>
<dbReference type="RefSeq" id="WP_092558421.1">
    <property type="nucleotide sequence ID" value="NZ_FNPZ01000010.1"/>
</dbReference>
<sequence>MDDVTPDLSGHTAVRQAPRHNGAMPSRRDPTDMPERAEVAYRSISGSSRMMTLRFLLDHPKSTVAAIADATGVSPASARVSLTDLEDAGYVTADVEGQRNGRTVRYSADRGKFVDDLSLLWSWMVR</sequence>
<dbReference type="GO" id="GO:0003677">
    <property type="term" value="F:DNA binding"/>
    <property type="evidence" value="ECO:0007669"/>
    <property type="project" value="UniProtKB-KW"/>
</dbReference>
<evidence type="ECO:0000313" key="4">
    <source>
        <dbReference type="Proteomes" id="UP000198891"/>
    </source>
</evidence>
<dbReference type="SMART" id="SM00418">
    <property type="entry name" value="HTH_ARSR"/>
    <property type="match status" value="1"/>
</dbReference>
<dbReference type="InterPro" id="IPR036390">
    <property type="entry name" value="WH_DNA-bd_sf"/>
</dbReference>
<dbReference type="GO" id="GO:0003700">
    <property type="term" value="F:DNA-binding transcription factor activity"/>
    <property type="evidence" value="ECO:0007669"/>
    <property type="project" value="InterPro"/>
</dbReference>
<dbReference type="Gene3D" id="1.10.10.10">
    <property type="entry name" value="Winged helix-like DNA-binding domain superfamily/Winged helix DNA-binding domain"/>
    <property type="match status" value="1"/>
</dbReference>
<accession>A0A1H3U253</accession>
<proteinExistence type="predicted"/>
<dbReference type="Pfam" id="PF12802">
    <property type="entry name" value="MarR_2"/>
    <property type="match status" value="1"/>
</dbReference>
<dbReference type="OrthoDB" id="5007040at2"/>
<dbReference type="InterPro" id="IPR001845">
    <property type="entry name" value="HTH_ArsR_DNA-bd_dom"/>
</dbReference>
<feature type="compositionally biased region" description="Basic and acidic residues" evidence="1">
    <location>
        <begin position="26"/>
        <end position="35"/>
    </location>
</feature>
<evidence type="ECO:0000259" key="2">
    <source>
        <dbReference type="SMART" id="SM00418"/>
    </source>
</evidence>
<feature type="region of interest" description="Disordered" evidence="1">
    <location>
        <begin position="1"/>
        <end position="35"/>
    </location>
</feature>
<dbReference type="AlphaFoldDB" id="A0A1H3U253"/>
<dbReference type="Proteomes" id="UP000198891">
    <property type="component" value="Unassembled WGS sequence"/>
</dbReference>
<dbReference type="STRING" id="381665.SAMN05216554_0048"/>
<dbReference type="InterPro" id="IPR011991">
    <property type="entry name" value="ArsR-like_HTH"/>
</dbReference>
<dbReference type="EMBL" id="FNPZ01000010">
    <property type="protein sequence ID" value="SDZ56536.1"/>
    <property type="molecule type" value="Genomic_DNA"/>
</dbReference>
<evidence type="ECO:0000256" key="1">
    <source>
        <dbReference type="SAM" id="MobiDB-lite"/>
    </source>
</evidence>
<dbReference type="CDD" id="cd00090">
    <property type="entry name" value="HTH_ARSR"/>
    <property type="match status" value="1"/>
</dbReference>
<evidence type="ECO:0000313" key="3">
    <source>
        <dbReference type="EMBL" id="SDZ56536.1"/>
    </source>
</evidence>
<reference evidence="3 4" key="1">
    <citation type="submission" date="2016-10" db="EMBL/GenBank/DDBJ databases">
        <authorList>
            <person name="de Groot N.N."/>
        </authorList>
    </citation>
    <scope>NUCLEOTIDE SEQUENCE [LARGE SCALE GENOMIC DNA]</scope>
    <source>
        <strain evidence="3 4">CGMCC 4.3491</strain>
    </source>
</reference>
<keyword evidence="4" id="KW-1185">Reference proteome</keyword>